<dbReference type="EMBL" id="CP034413">
    <property type="protein sequence ID" value="QCI58942.1"/>
    <property type="molecule type" value="Genomic_DNA"/>
</dbReference>
<dbReference type="RefSeq" id="WP_021748186.1">
    <property type="nucleotide sequence ID" value="NZ_CP034413.3"/>
</dbReference>
<evidence type="ECO:0000313" key="3">
    <source>
        <dbReference type="Proteomes" id="UP000298642"/>
    </source>
</evidence>
<name>A0A4D7AYU7_9FIRM</name>
<gene>
    <name evidence="2" type="ORF">EIO64_06605</name>
</gene>
<keyword evidence="1" id="KW-0732">Signal</keyword>
<dbReference type="GeneID" id="89522207"/>
<keyword evidence="3" id="KW-1185">Reference proteome</keyword>
<proteinExistence type="predicted"/>
<dbReference type="PANTHER" id="PTHR35271">
    <property type="entry name" value="ABC TRANSPORTER, SUBSTRATE-BINDING LIPOPROTEIN-RELATED"/>
    <property type="match status" value="1"/>
</dbReference>
<feature type="signal peptide" evidence="1">
    <location>
        <begin position="1"/>
        <end position="22"/>
    </location>
</feature>
<dbReference type="PANTHER" id="PTHR35271:SF1">
    <property type="entry name" value="ABC TRANSPORTER, SUBSTRATE-BINDING LIPOPROTEIN"/>
    <property type="match status" value="1"/>
</dbReference>
<dbReference type="InterPro" id="IPR028082">
    <property type="entry name" value="Peripla_BP_I"/>
</dbReference>
<feature type="chain" id="PRO_5038906607" evidence="1">
    <location>
        <begin position="23"/>
        <end position="335"/>
    </location>
</feature>
<accession>A0A4D7AYU7</accession>
<dbReference type="InterPro" id="IPR007487">
    <property type="entry name" value="ABC_transpt-TYRBP-like"/>
</dbReference>
<dbReference type="Gene3D" id="3.40.50.2300">
    <property type="match status" value="2"/>
</dbReference>
<reference evidence="3" key="1">
    <citation type="submission" date="2018-12" db="EMBL/GenBank/DDBJ databases">
        <title>Dusodibacter welbiota gen. nov., sp. nov., isolated from human faeces and emended description of the Oscillibacter genus.</title>
        <authorList>
            <person name="Le Roy T."/>
            <person name="Van der Smissen P."/>
            <person name="Delzenne N."/>
            <person name="Muccioli G."/>
            <person name="Collet J.F."/>
            <person name="Cani P.D."/>
        </authorList>
    </citation>
    <scope>NUCLEOTIDE SEQUENCE [LARGE SCALE GENOMIC DNA]</scope>
    <source>
        <strain evidence="3">J115</strain>
    </source>
</reference>
<dbReference type="CDD" id="cd06325">
    <property type="entry name" value="PBP1_ABC_unchar_transporter"/>
    <property type="match status" value="1"/>
</dbReference>
<protein>
    <submittedName>
        <fullName evidence="2">ABC transporter substrate-binding protein</fullName>
    </submittedName>
</protein>
<dbReference type="Pfam" id="PF04392">
    <property type="entry name" value="ABC_sub_bind"/>
    <property type="match status" value="1"/>
</dbReference>
<dbReference type="KEGG" id="obj:EIO64_06605"/>
<dbReference type="Proteomes" id="UP000298642">
    <property type="component" value="Chromosome"/>
</dbReference>
<dbReference type="PROSITE" id="PS51257">
    <property type="entry name" value="PROKAR_LIPOPROTEIN"/>
    <property type="match status" value="1"/>
</dbReference>
<sequence length="335" mass="34704">MKKKFLALALTAVMALSLAACGGDTQSTDTDADTSGDESASGSQTYTVGIIQQVQHEALDAATQGFQDALTELLGDSVTIDPQNASGDTANCTTIANNFVSQGVDLIMANGTTALQAAATGTSTIPILGTSITEYGVALGIDGFTGTTGYNVSGTSDLAPLDQQAEMLHTWFPDAQTVGLLYCSAEPNSQYQVDTVQGYLEDLGYTCTQYSFSDSNDLSAVASSACTASDVLYVPTDNTAANNAELIGNISLDTGTPIIAGEEGICKGCGVATLTISYYDIGYKTGEMAYDILVNGADPATMPIEYAPQFTPKYNPTMCEALGLTPPDGYEAIAE</sequence>
<organism evidence="2 3">
    <name type="scientific">Dysosmobacter welbionis</name>
    <dbReference type="NCBI Taxonomy" id="2093857"/>
    <lineage>
        <taxon>Bacteria</taxon>
        <taxon>Bacillati</taxon>
        <taxon>Bacillota</taxon>
        <taxon>Clostridia</taxon>
        <taxon>Eubacteriales</taxon>
        <taxon>Oscillospiraceae</taxon>
        <taxon>Dysosmobacter</taxon>
    </lineage>
</organism>
<evidence type="ECO:0000256" key="1">
    <source>
        <dbReference type="SAM" id="SignalP"/>
    </source>
</evidence>
<evidence type="ECO:0000313" key="2">
    <source>
        <dbReference type="EMBL" id="QCI58942.1"/>
    </source>
</evidence>
<dbReference type="SUPFAM" id="SSF53822">
    <property type="entry name" value="Periplasmic binding protein-like I"/>
    <property type="match status" value="1"/>
</dbReference>
<dbReference type="AlphaFoldDB" id="A0A4D7AYU7"/>